<dbReference type="InterPro" id="IPR006941">
    <property type="entry name" value="RNase_CAF1"/>
</dbReference>
<dbReference type="Proteomes" id="UP000789595">
    <property type="component" value="Unassembled WGS sequence"/>
</dbReference>
<dbReference type="PANTHER" id="PTHR15092">
    <property type="entry name" value="POLY A -SPECIFIC RIBONUCLEASE/TARGET OF EGR1, MEMBER 1"/>
    <property type="match status" value="1"/>
</dbReference>
<evidence type="ECO:0000313" key="4">
    <source>
        <dbReference type="EMBL" id="CAE0686648.1"/>
    </source>
</evidence>
<dbReference type="OrthoDB" id="1432093at2759"/>
<dbReference type="InterPro" id="IPR036397">
    <property type="entry name" value="RNaseH_sf"/>
</dbReference>
<dbReference type="EMBL" id="HBIW01002466">
    <property type="protein sequence ID" value="CAE0686647.1"/>
    <property type="molecule type" value="Transcribed_RNA"/>
</dbReference>
<dbReference type="EMBL" id="CAKKNE010000006">
    <property type="protein sequence ID" value="CAH0379594.1"/>
    <property type="molecule type" value="Genomic_DNA"/>
</dbReference>
<name>A0A6S8RJY5_9STRA</name>
<dbReference type="PANTHER" id="PTHR15092:SF22">
    <property type="entry name" value="POLY(A)-SPECIFIC RIBONUCLEASE PNLDC1"/>
    <property type="match status" value="1"/>
</dbReference>
<reference evidence="3" key="1">
    <citation type="submission" date="2021-01" db="EMBL/GenBank/DDBJ databases">
        <authorList>
            <person name="Corre E."/>
            <person name="Pelletier E."/>
            <person name="Niang G."/>
            <person name="Scheremetjew M."/>
            <person name="Finn R."/>
            <person name="Kale V."/>
            <person name="Holt S."/>
            <person name="Cochrane G."/>
            <person name="Meng A."/>
            <person name="Brown T."/>
            <person name="Cohen L."/>
        </authorList>
    </citation>
    <scope>NUCLEOTIDE SEQUENCE</scope>
    <source>
        <strain evidence="3">CCMP1756</strain>
    </source>
</reference>
<evidence type="ECO:0000256" key="2">
    <source>
        <dbReference type="SAM" id="MobiDB-lite"/>
    </source>
</evidence>
<dbReference type="EMBL" id="HBIW01002467">
    <property type="protein sequence ID" value="CAE0686648.1"/>
    <property type="molecule type" value="Transcribed_RNA"/>
</dbReference>
<feature type="region of interest" description="Disordered" evidence="2">
    <location>
        <begin position="537"/>
        <end position="562"/>
    </location>
</feature>
<evidence type="ECO:0000313" key="6">
    <source>
        <dbReference type="EMBL" id="CAH0379594.1"/>
    </source>
</evidence>
<dbReference type="GO" id="GO:0000175">
    <property type="term" value="F:3'-5'-RNA exonuclease activity"/>
    <property type="evidence" value="ECO:0007669"/>
    <property type="project" value="TreeGrafter"/>
</dbReference>
<dbReference type="Gene3D" id="3.30.420.10">
    <property type="entry name" value="Ribonuclease H-like superfamily/Ribonuclease H"/>
    <property type="match status" value="2"/>
</dbReference>
<dbReference type="InterPro" id="IPR051181">
    <property type="entry name" value="CAF1_poly(A)_ribonucleases"/>
</dbReference>
<evidence type="ECO:0000313" key="3">
    <source>
        <dbReference type="EMBL" id="CAE0686647.1"/>
    </source>
</evidence>
<dbReference type="EMBL" id="HBIW01002468">
    <property type="protein sequence ID" value="CAE0686649.1"/>
    <property type="molecule type" value="Transcribed_RNA"/>
</dbReference>
<protein>
    <submittedName>
        <fullName evidence="3">Uncharacterized protein</fullName>
    </submittedName>
</protein>
<sequence length="562" mass="63017">MDVSRDNLSDAVTKLRRALQSPKAQFVAIDEEFTGISFNNGSFQDMNPLSDSASSRYARMRNVAKSFGLMQLGIAVFEKNGESYRSSVFNCYVFAAETPGGRDVNLSTGAVAFLRKNAMDFGTWLRDGIPYVDSATEARLIKEASSEPERKTFQLQDATYKAFADGELAKVQVLSEQTSVKQMDLQPHATPVVRKYLHQEIERRFPLVATEKGPVKHQIRCVLLTEAEKARRDQLRKQQRLDDVRENKIGARALFVELRDACRDRKLPLVGHNCLYDLLFLLEHFEAPIPEDWSSFKALVRQNFPIIVDTKAFAPRCAFPERRTALDQLYEAVQTSTGAEIRFARGFGKYGPEESSEDESDEDGQVDDAARTAAFRAALDAPRRDPRTTQRFHEAGWDAHTTGVVYVRLLEKGTSCENRLHLMRSVYEIDLGSDEAIEPVHPPPKGTCYHVRVDDENTDVRALLTSLGATDIHHVQKCNDDGREWCVDVSGELTGDTCVPWACFEAERDALLQQKAPSAGSWPKKTAKKLRTWLAKRLGGSAAPATRKRRGSAAESPAKRQK</sequence>
<proteinExistence type="inferred from homology"/>
<reference evidence="6" key="2">
    <citation type="submission" date="2021-11" db="EMBL/GenBank/DDBJ databases">
        <authorList>
            <consortium name="Genoscope - CEA"/>
            <person name="William W."/>
        </authorList>
    </citation>
    <scope>NUCLEOTIDE SEQUENCE</scope>
</reference>
<dbReference type="AlphaFoldDB" id="A0A6S8RJY5"/>
<dbReference type="InterPro" id="IPR012337">
    <property type="entry name" value="RNaseH-like_sf"/>
</dbReference>
<organism evidence="3">
    <name type="scientific">Pelagomonas calceolata</name>
    <dbReference type="NCBI Taxonomy" id="35677"/>
    <lineage>
        <taxon>Eukaryota</taxon>
        <taxon>Sar</taxon>
        <taxon>Stramenopiles</taxon>
        <taxon>Ochrophyta</taxon>
        <taxon>Pelagophyceae</taxon>
        <taxon>Pelagomonadales</taxon>
        <taxon>Pelagomonadaceae</taxon>
        <taxon>Pelagomonas</taxon>
    </lineage>
</organism>
<accession>A0A6S8RJY5</accession>
<evidence type="ECO:0000256" key="1">
    <source>
        <dbReference type="ARBA" id="ARBA00008372"/>
    </source>
</evidence>
<comment type="similarity">
    <text evidence="1">Belongs to the CAF1 family.</text>
</comment>
<dbReference type="GO" id="GO:0003723">
    <property type="term" value="F:RNA binding"/>
    <property type="evidence" value="ECO:0007669"/>
    <property type="project" value="TreeGrafter"/>
</dbReference>
<dbReference type="SUPFAM" id="SSF53098">
    <property type="entry name" value="Ribonuclease H-like"/>
    <property type="match status" value="1"/>
</dbReference>
<dbReference type="Pfam" id="PF04857">
    <property type="entry name" value="CAF1"/>
    <property type="match status" value="1"/>
</dbReference>
<evidence type="ECO:0000313" key="5">
    <source>
        <dbReference type="EMBL" id="CAE0686649.1"/>
    </source>
</evidence>
<keyword evidence="7" id="KW-1185">Reference proteome</keyword>
<gene>
    <name evidence="3" type="ORF">PCAL00307_LOCUS2081</name>
    <name evidence="4" type="ORF">PCAL00307_LOCUS2082</name>
    <name evidence="5" type="ORF">PCAL00307_LOCUS2083</name>
    <name evidence="6" type="ORF">PECAL_6P12230</name>
</gene>
<evidence type="ECO:0000313" key="7">
    <source>
        <dbReference type="Proteomes" id="UP000789595"/>
    </source>
</evidence>